<sequence precursor="true">MYLLLAVLITLCSQCHAESVPQEALCRVTNKLGRFTNVGSGTLIDTSGAQGLVLTCAHLFAEGAGEIVVEFPGVKSHGARLVDLDRDADLAAVVIANPANTSAAVEFELNESDQLSACGFGPRGEYRCGTGPMVGEANSAGQQSILIGDAIRSGDSGGGVFDSQGRLVAVVWGEAAGITYASSGPPLRRFLDRVLGRRTATVYACPNGICPRSVPQSPAQDPRPPEPRQPQLPDVEKDQFDSLVERVDRLESENNSRHESLVERVAELAKASGTGRAAEAVTSLLGISGTTGWGVIAAGTVGGWLIGRLWKRRGAGGRRDEPFRNK</sequence>
<accession>A0A5C6CZY4</accession>
<feature type="signal peptide" evidence="3">
    <location>
        <begin position="1"/>
        <end position="17"/>
    </location>
</feature>
<dbReference type="AlphaFoldDB" id="A0A5C6CZY4"/>
<dbReference type="SUPFAM" id="SSF50494">
    <property type="entry name" value="Trypsin-like serine proteases"/>
    <property type="match status" value="1"/>
</dbReference>
<protein>
    <submittedName>
        <fullName evidence="4">Uncharacterized protein</fullName>
    </submittedName>
</protein>
<dbReference type="InterPro" id="IPR043504">
    <property type="entry name" value="Peptidase_S1_PA_chymotrypsin"/>
</dbReference>
<reference evidence="4 5" key="1">
    <citation type="submission" date="2019-02" db="EMBL/GenBank/DDBJ databases">
        <title>Deep-cultivation of Planctomycetes and their phenomic and genomic characterization uncovers novel biology.</title>
        <authorList>
            <person name="Wiegand S."/>
            <person name="Jogler M."/>
            <person name="Boedeker C."/>
            <person name="Pinto D."/>
            <person name="Vollmers J."/>
            <person name="Rivas-Marin E."/>
            <person name="Kohn T."/>
            <person name="Peeters S.H."/>
            <person name="Heuer A."/>
            <person name="Rast P."/>
            <person name="Oberbeckmann S."/>
            <person name="Bunk B."/>
            <person name="Jeske O."/>
            <person name="Meyerdierks A."/>
            <person name="Storesund J.E."/>
            <person name="Kallscheuer N."/>
            <person name="Luecker S."/>
            <person name="Lage O.M."/>
            <person name="Pohl T."/>
            <person name="Merkel B.J."/>
            <person name="Hornburger P."/>
            <person name="Mueller R.-W."/>
            <person name="Bruemmer F."/>
            <person name="Labrenz M."/>
            <person name="Spormann A.M."/>
            <person name="Op Den Camp H."/>
            <person name="Overmann J."/>
            <person name="Amann R."/>
            <person name="Jetten M.S.M."/>
            <person name="Mascher T."/>
            <person name="Medema M.H."/>
            <person name="Devos D.P."/>
            <person name="Kaster A.-K."/>
            <person name="Ovreas L."/>
            <person name="Rohde M."/>
            <person name="Galperin M.Y."/>
            <person name="Jogler C."/>
        </authorList>
    </citation>
    <scope>NUCLEOTIDE SEQUENCE [LARGE SCALE GENOMIC DNA]</scope>
    <source>
        <strain evidence="4 5">Pla144</strain>
    </source>
</reference>
<dbReference type="RefSeq" id="WP_197530382.1">
    <property type="nucleotide sequence ID" value="NZ_SJPS01000001.1"/>
</dbReference>
<evidence type="ECO:0000256" key="3">
    <source>
        <dbReference type="SAM" id="SignalP"/>
    </source>
</evidence>
<comment type="caution">
    <text evidence="4">The sequence shown here is derived from an EMBL/GenBank/DDBJ whole genome shotgun (WGS) entry which is preliminary data.</text>
</comment>
<evidence type="ECO:0000256" key="2">
    <source>
        <dbReference type="SAM" id="Phobius"/>
    </source>
</evidence>
<dbReference type="PANTHER" id="PTHR43019:SF23">
    <property type="entry name" value="PROTEASE DO-LIKE 5, CHLOROPLASTIC"/>
    <property type="match status" value="1"/>
</dbReference>
<evidence type="ECO:0000256" key="1">
    <source>
        <dbReference type="SAM" id="MobiDB-lite"/>
    </source>
</evidence>
<dbReference type="PANTHER" id="PTHR43019">
    <property type="entry name" value="SERINE ENDOPROTEASE DEGS"/>
    <property type="match status" value="1"/>
</dbReference>
<name>A0A5C6CZY4_9BACT</name>
<keyword evidence="2" id="KW-1133">Transmembrane helix</keyword>
<keyword evidence="5" id="KW-1185">Reference proteome</keyword>
<gene>
    <name evidence="4" type="ORF">Pla144_09980</name>
</gene>
<feature type="transmembrane region" description="Helical" evidence="2">
    <location>
        <begin position="292"/>
        <end position="310"/>
    </location>
</feature>
<proteinExistence type="predicted"/>
<dbReference type="Pfam" id="PF13365">
    <property type="entry name" value="Trypsin_2"/>
    <property type="match status" value="1"/>
</dbReference>
<organism evidence="4 5">
    <name type="scientific">Bythopirellula polymerisocia</name>
    <dbReference type="NCBI Taxonomy" id="2528003"/>
    <lineage>
        <taxon>Bacteria</taxon>
        <taxon>Pseudomonadati</taxon>
        <taxon>Planctomycetota</taxon>
        <taxon>Planctomycetia</taxon>
        <taxon>Pirellulales</taxon>
        <taxon>Lacipirellulaceae</taxon>
        <taxon>Bythopirellula</taxon>
    </lineage>
</organism>
<evidence type="ECO:0000313" key="5">
    <source>
        <dbReference type="Proteomes" id="UP000318437"/>
    </source>
</evidence>
<keyword evidence="2" id="KW-0812">Transmembrane</keyword>
<feature type="chain" id="PRO_5023065447" evidence="3">
    <location>
        <begin position="18"/>
        <end position="326"/>
    </location>
</feature>
<dbReference type="Gene3D" id="2.40.10.10">
    <property type="entry name" value="Trypsin-like serine proteases"/>
    <property type="match status" value="2"/>
</dbReference>
<dbReference type="Proteomes" id="UP000318437">
    <property type="component" value="Unassembled WGS sequence"/>
</dbReference>
<evidence type="ECO:0000313" key="4">
    <source>
        <dbReference type="EMBL" id="TWU30212.1"/>
    </source>
</evidence>
<dbReference type="EMBL" id="SJPS01000001">
    <property type="protein sequence ID" value="TWU30212.1"/>
    <property type="molecule type" value="Genomic_DNA"/>
</dbReference>
<dbReference type="InterPro" id="IPR009003">
    <property type="entry name" value="Peptidase_S1_PA"/>
</dbReference>
<keyword evidence="3" id="KW-0732">Signal</keyword>
<keyword evidence="2" id="KW-0472">Membrane</keyword>
<feature type="region of interest" description="Disordered" evidence="1">
    <location>
        <begin position="211"/>
        <end position="236"/>
    </location>
</feature>